<reference evidence="2" key="1">
    <citation type="journal article" date="2019" name="Int. J. Syst. Evol. Microbiol.">
        <title>The Global Catalogue of Microorganisms (GCM) 10K type strain sequencing project: providing services to taxonomists for standard genome sequencing and annotation.</title>
        <authorList>
            <consortium name="The Broad Institute Genomics Platform"/>
            <consortium name="The Broad Institute Genome Sequencing Center for Infectious Disease"/>
            <person name="Wu L."/>
            <person name="Ma J."/>
        </authorList>
    </citation>
    <scope>NUCLEOTIDE SEQUENCE [LARGE SCALE GENOMIC DNA]</scope>
    <source>
        <strain evidence="2">CGMCC 1.12121</strain>
    </source>
</reference>
<dbReference type="InterPro" id="IPR009267">
    <property type="entry name" value="NTP_transf_6"/>
</dbReference>
<gene>
    <name evidence="1" type="ORF">ACFO0U_02520</name>
</gene>
<dbReference type="PANTHER" id="PTHR39166:SF1">
    <property type="entry name" value="BLL1166 PROTEIN"/>
    <property type="match status" value="1"/>
</dbReference>
<dbReference type="Pfam" id="PF06042">
    <property type="entry name" value="NTP_transf_6"/>
    <property type="match status" value="1"/>
</dbReference>
<dbReference type="Proteomes" id="UP001596030">
    <property type="component" value="Unassembled WGS sequence"/>
</dbReference>
<protein>
    <submittedName>
        <fullName evidence="1">Nucleotidyltransferase family protein</fullName>
    </submittedName>
</protein>
<evidence type="ECO:0000313" key="1">
    <source>
        <dbReference type="EMBL" id="MFC4537659.1"/>
    </source>
</evidence>
<accession>A0ABV9CWZ7</accession>
<dbReference type="EMBL" id="JBHSEU010000006">
    <property type="protein sequence ID" value="MFC4537659.1"/>
    <property type="molecule type" value="Genomic_DNA"/>
</dbReference>
<organism evidence="1 2">
    <name type="scientific">Chromohalobacter sarecensis</name>
    <dbReference type="NCBI Taxonomy" id="245294"/>
    <lineage>
        <taxon>Bacteria</taxon>
        <taxon>Pseudomonadati</taxon>
        <taxon>Pseudomonadota</taxon>
        <taxon>Gammaproteobacteria</taxon>
        <taxon>Oceanospirillales</taxon>
        <taxon>Halomonadaceae</taxon>
        <taxon>Chromohalobacter</taxon>
    </lineage>
</organism>
<evidence type="ECO:0000313" key="2">
    <source>
        <dbReference type="Proteomes" id="UP001596030"/>
    </source>
</evidence>
<comment type="caution">
    <text evidence="1">The sequence shown here is derived from an EMBL/GenBank/DDBJ whole genome shotgun (WGS) entry which is preliminary data.</text>
</comment>
<keyword evidence="2" id="KW-1185">Reference proteome</keyword>
<proteinExistence type="predicted"/>
<dbReference type="RefSeq" id="WP_246971246.1">
    <property type="nucleotide sequence ID" value="NZ_JAKGAN010000004.1"/>
</dbReference>
<dbReference type="PANTHER" id="PTHR39166">
    <property type="entry name" value="BLL1166 PROTEIN"/>
    <property type="match status" value="1"/>
</dbReference>
<name>A0ABV9CWZ7_9GAMM</name>
<sequence length="181" mass="21070">MNYESQIKDWLVRDPIRMKALAIASEKKLPEWCIAAGFVRNLVWDNLHELSSATDLNDVDLIYYDPRDCSESRDREIENDLKSISTLPWSVKNQARMHERNSDTPYISTEDAMSFWVEMETAVGAALDENGEITIVAPFDVERLFDFTITLNSKRPKRTDFEARIKSKRWLEIWPKLVVNA</sequence>